<sequence length="190" mass="21566">MLEADMDEMPTIDVGGEFPETYTYVNLNIVKVARRLGRLRRTAVIMQTLESSPSHDRVVERVRDIITMQKGIIVSQITAIARREFFFVFESEEDKYSVLKRPLRFLDGKVVMWVEWQRRNTEKLVPTLKAAWVELCSIPYFLDDQAVDAGDDGMSETESPDKDEYLETQALSGQAIKIVVVSDNGGGVAD</sequence>
<organism evidence="1 2">
    <name type="scientific">Riccia sorocarpa</name>
    <dbReference type="NCBI Taxonomy" id="122646"/>
    <lineage>
        <taxon>Eukaryota</taxon>
        <taxon>Viridiplantae</taxon>
        <taxon>Streptophyta</taxon>
        <taxon>Embryophyta</taxon>
        <taxon>Marchantiophyta</taxon>
        <taxon>Marchantiopsida</taxon>
        <taxon>Marchantiidae</taxon>
        <taxon>Marchantiales</taxon>
        <taxon>Ricciaceae</taxon>
        <taxon>Riccia</taxon>
    </lineage>
</organism>
<protein>
    <recommendedName>
        <fullName evidence="3">DUF4283 domain-containing protein</fullName>
    </recommendedName>
</protein>
<accession>A0ABD3HBT7</accession>
<evidence type="ECO:0000313" key="2">
    <source>
        <dbReference type="Proteomes" id="UP001633002"/>
    </source>
</evidence>
<evidence type="ECO:0008006" key="3">
    <source>
        <dbReference type="Google" id="ProtNLM"/>
    </source>
</evidence>
<dbReference type="AlphaFoldDB" id="A0ABD3HBT7"/>
<evidence type="ECO:0000313" key="1">
    <source>
        <dbReference type="EMBL" id="KAL3687974.1"/>
    </source>
</evidence>
<reference evidence="1 2" key="1">
    <citation type="submission" date="2024-09" db="EMBL/GenBank/DDBJ databases">
        <title>Chromosome-scale assembly of Riccia sorocarpa.</title>
        <authorList>
            <person name="Paukszto L."/>
        </authorList>
    </citation>
    <scope>NUCLEOTIDE SEQUENCE [LARGE SCALE GENOMIC DNA]</scope>
    <source>
        <strain evidence="1">LP-2024</strain>
        <tissue evidence="1">Aerial parts of the thallus</tissue>
    </source>
</reference>
<name>A0ABD3HBT7_9MARC</name>
<gene>
    <name evidence="1" type="ORF">R1sor_014283</name>
</gene>
<dbReference type="EMBL" id="JBJQOH010000004">
    <property type="protein sequence ID" value="KAL3687974.1"/>
    <property type="molecule type" value="Genomic_DNA"/>
</dbReference>
<proteinExistence type="predicted"/>
<comment type="caution">
    <text evidence="1">The sequence shown here is derived from an EMBL/GenBank/DDBJ whole genome shotgun (WGS) entry which is preliminary data.</text>
</comment>
<keyword evidence="2" id="KW-1185">Reference proteome</keyword>
<dbReference type="Proteomes" id="UP001633002">
    <property type="component" value="Unassembled WGS sequence"/>
</dbReference>